<keyword evidence="10" id="KW-1185">Reference proteome</keyword>
<keyword evidence="7" id="KW-0812">Transmembrane</keyword>
<dbReference type="InterPro" id="IPR027304">
    <property type="entry name" value="Trigger_fact/SurA_dom_sf"/>
</dbReference>
<dbReference type="InterPro" id="IPR046357">
    <property type="entry name" value="PPIase_dom_sf"/>
</dbReference>
<evidence type="ECO:0000256" key="7">
    <source>
        <dbReference type="SAM" id="Phobius"/>
    </source>
</evidence>
<sequence>MKIIKNKLQRLRRPKEPGAPGRITNETVAEYREKVLAGGRRFKYPMQYARRRLVITTLLISLVSLLFIVMVFWWQLYLVQSTSKLTYRAAQLVPAPVAKIDGQLVRYSDYLMQLRSGLFYLAKEDAVNFSTQDGKRQLGYQKRVALNKVEDNTYVAKLAKERGITVSNQELNAFIDQQLTSRKPPVTRQAYEQVLRDFYDWSFNEYRASVRSQLLRSKVALAIDTAAKKKAEDILGQLKNGADFTALAKSLSDDDTTKQNGGDLGFVPKNSSDPDGLITAAAKMQPGQISDVIQTRNGYYIIKLIESRPDAVRYARIFVALRQLDSQLQQLRSSGKVKEYISVPKDVGTTRQ</sequence>
<dbReference type="InterPro" id="IPR000297">
    <property type="entry name" value="PPIase_PpiC"/>
</dbReference>
<dbReference type="PROSITE" id="PS50198">
    <property type="entry name" value="PPIC_PPIASE_2"/>
    <property type="match status" value="1"/>
</dbReference>
<dbReference type="EC" id="5.2.1.8" evidence="2"/>
<name>A0A4Q0AJG7_9BACT</name>
<dbReference type="InterPro" id="IPR050245">
    <property type="entry name" value="PrsA_foldase"/>
</dbReference>
<accession>A0A4Q0AJG7</accession>
<dbReference type="AlphaFoldDB" id="A0A4Q0AJG7"/>
<evidence type="ECO:0000256" key="1">
    <source>
        <dbReference type="ARBA" id="ARBA00000971"/>
    </source>
</evidence>
<proteinExistence type="predicted"/>
<dbReference type="PANTHER" id="PTHR47245:SF1">
    <property type="entry name" value="FOLDASE PROTEIN PRSA"/>
    <property type="match status" value="1"/>
</dbReference>
<keyword evidence="7" id="KW-1133">Transmembrane helix</keyword>
<dbReference type="EMBL" id="SCKW01000008">
    <property type="protein sequence ID" value="RWZ79534.1"/>
    <property type="molecule type" value="Genomic_DNA"/>
</dbReference>
<evidence type="ECO:0000313" key="9">
    <source>
        <dbReference type="EMBL" id="RWZ79534.1"/>
    </source>
</evidence>
<evidence type="ECO:0000256" key="4">
    <source>
        <dbReference type="ARBA" id="ARBA00023110"/>
    </source>
</evidence>
<gene>
    <name evidence="9" type="ORF">EOT04_01325</name>
</gene>
<dbReference type="SUPFAM" id="SSF54534">
    <property type="entry name" value="FKBP-like"/>
    <property type="match status" value="1"/>
</dbReference>
<protein>
    <recommendedName>
        <fullName evidence="2">peptidylprolyl isomerase</fullName>
        <ecNumber evidence="2">5.2.1.8</ecNumber>
    </recommendedName>
</protein>
<evidence type="ECO:0000259" key="8">
    <source>
        <dbReference type="PROSITE" id="PS50198"/>
    </source>
</evidence>
<reference evidence="9" key="1">
    <citation type="submission" date="2019-01" db="EMBL/GenBank/DDBJ databases">
        <title>Genomic signatures and co-occurrence patterns of the ultra-small Saccharimodia (Patescibacteria phylum) suggest a symbiotic lifestyle.</title>
        <authorList>
            <person name="Lemos L."/>
            <person name="Medeiros J."/>
            <person name="Andreote F."/>
            <person name="Fernandes G."/>
            <person name="Varani A."/>
            <person name="Oliveira G."/>
            <person name="Pylro V."/>
        </authorList>
    </citation>
    <scope>NUCLEOTIDE SEQUENCE [LARGE SCALE GENOMIC DNA]</scope>
    <source>
        <strain evidence="9">AMD01</strain>
    </source>
</reference>
<evidence type="ECO:0000256" key="5">
    <source>
        <dbReference type="ARBA" id="ARBA00023235"/>
    </source>
</evidence>
<dbReference type="Gene3D" id="1.10.4030.10">
    <property type="entry name" value="Porin chaperone SurA, peptide-binding domain"/>
    <property type="match status" value="1"/>
</dbReference>
<dbReference type="Pfam" id="PF00639">
    <property type="entry name" value="Rotamase"/>
    <property type="match status" value="1"/>
</dbReference>
<dbReference type="Pfam" id="PF13624">
    <property type="entry name" value="SurA_N_3"/>
    <property type="match status" value="1"/>
</dbReference>
<evidence type="ECO:0000256" key="2">
    <source>
        <dbReference type="ARBA" id="ARBA00013194"/>
    </source>
</evidence>
<organism evidence="9 10">
    <name type="scientific">Candidatus Chaera renei</name>
    <dbReference type="NCBI Taxonomy" id="2506947"/>
    <lineage>
        <taxon>Bacteria</taxon>
        <taxon>Candidatus Saccharimonadota</taxon>
        <taxon>Candidatus Saccharimonadia</taxon>
        <taxon>Candidatus Saccharimonadales</taxon>
        <taxon>Candidatus Saccharimonadaceae</taxon>
        <taxon>Candidatus Chaera</taxon>
    </lineage>
</organism>
<dbReference type="PANTHER" id="PTHR47245">
    <property type="entry name" value="PEPTIDYLPROLYL ISOMERASE"/>
    <property type="match status" value="1"/>
</dbReference>
<evidence type="ECO:0000313" key="10">
    <source>
        <dbReference type="Proteomes" id="UP000289269"/>
    </source>
</evidence>
<feature type="transmembrane region" description="Helical" evidence="7">
    <location>
        <begin position="53"/>
        <end position="74"/>
    </location>
</feature>
<keyword evidence="3" id="KW-0732">Signal</keyword>
<evidence type="ECO:0000256" key="6">
    <source>
        <dbReference type="PROSITE-ProRule" id="PRU00278"/>
    </source>
</evidence>
<keyword evidence="4 6" id="KW-0697">Rotamase</keyword>
<dbReference type="SUPFAM" id="SSF109998">
    <property type="entry name" value="Triger factor/SurA peptide-binding domain-like"/>
    <property type="match status" value="1"/>
</dbReference>
<comment type="caution">
    <text evidence="9">The sequence shown here is derived from an EMBL/GenBank/DDBJ whole genome shotgun (WGS) entry which is preliminary data.</text>
</comment>
<dbReference type="GO" id="GO:0003755">
    <property type="term" value="F:peptidyl-prolyl cis-trans isomerase activity"/>
    <property type="evidence" value="ECO:0007669"/>
    <property type="project" value="UniProtKB-KW"/>
</dbReference>
<keyword evidence="5 6" id="KW-0413">Isomerase</keyword>
<dbReference type="Proteomes" id="UP000289269">
    <property type="component" value="Unassembled WGS sequence"/>
</dbReference>
<comment type="catalytic activity">
    <reaction evidence="1">
        <text>[protein]-peptidylproline (omega=180) = [protein]-peptidylproline (omega=0)</text>
        <dbReference type="Rhea" id="RHEA:16237"/>
        <dbReference type="Rhea" id="RHEA-COMP:10747"/>
        <dbReference type="Rhea" id="RHEA-COMP:10748"/>
        <dbReference type="ChEBI" id="CHEBI:83833"/>
        <dbReference type="ChEBI" id="CHEBI:83834"/>
        <dbReference type="EC" id="5.2.1.8"/>
    </reaction>
</comment>
<dbReference type="Gene3D" id="3.10.50.40">
    <property type="match status" value="1"/>
</dbReference>
<keyword evidence="7" id="KW-0472">Membrane</keyword>
<feature type="domain" description="PpiC" evidence="8">
    <location>
        <begin position="205"/>
        <end position="306"/>
    </location>
</feature>
<evidence type="ECO:0000256" key="3">
    <source>
        <dbReference type="ARBA" id="ARBA00022729"/>
    </source>
</evidence>